<dbReference type="PROSITE" id="PS01079">
    <property type="entry name" value="MOCF_BIOSYNTHESIS_2"/>
    <property type="match status" value="1"/>
</dbReference>
<dbReference type="InterPro" id="IPR036425">
    <property type="entry name" value="MoaB/Mog-like_dom_sf"/>
</dbReference>
<dbReference type="GO" id="GO:0005829">
    <property type="term" value="C:cytosol"/>
    <property type="evidence" value="ECO:0007669"/>
    <property type="project" value="TreeGrafter"/>
</dbReference>
<dbReference type="AlphaFoldDB" id="A0A1G7MDD8"/>
<dbReference type="GO" id="GO:0046872">
    <property type="term" value="F:metal ion binding"/>
    <property type="evidence" value="ECO:0007669"/>
    <property type="project" value="UniProtKB-UniRule"/>
</dbReference>
<proteinExistence type="inferred from homology"/>
<dbReference type="InterPro" id="IPR008284">
    <property type="entry name" value="MoCF_biosynth_CS"/>
</dbReference>
<evidence type="ECO:0000256" key="6">
    <source>
        <dbReference type="ARBA" id="ARBA00013269"/>
    </source>
</evidence>
<dbReference type="Pfam" id="PF03453">
    <property type="entry name" value="MoeA_N"/>
    <property type="match status" value="1"/>
</dbReference>
<evidence type="ECO:0000256" key="3">
    <source>
        <dbReference type="ARBA" id="ARBA00003487"/>
    </source>
</evidence>
<evidence type="ECO:0000256" key="7">
    <source>
        <dbReference type="ARBA" id="ARBA00021108"/>
    </source>
</evidence>
<gene>
    <name evidence="16" type="ORF">SAMN05660235_02087</name>
</gene>
<dbReference type="FunFam" id="3.40.980.10:FF:000004">
    <property type="entry name" value="Molybdopterin molybdenumtransferase"/>
    <property type="match status" value="1"/>
</dbReference>
<evidence type="ECO:0000256" key="11">
    <source>
        <dbReference type="ARBA" id="ARBA00022842"/>
    </source>
</evidence>
<dbReference type="InterPro" id="IPR036135">
    <property type="entry name" value="MoeA_linker/N_sf"/>
</dbReference>
<dbReference type="CDD" id="cd00887">
    <property type="entry name" value="MoeA"/>
    <property type="match status" value="1"/>
</dbReference>
<dbReference type="STRING" id="1123285.SAMN05660235_02087"/>
<dbReference type="InterPro" id="IPR038987">
    <property type="entry name" value="MoeA-like"/>
</dbReference>
<evidence type="ECO:0000313" key="16">
    <source>
        <dbReference type="EMBL" id="SDF59119.1"/>
    </source>
</evidence>
<dbReference type="PANTHER" id="PTHR10192:SF5">
    <property type="entry name" value="GEPHYRIN"/>
    <property type="match status" value="1"/>
</dbReference>
<dbReference type="GO" id="GO:0006777">
    <property type="term" value="P:Mo-molybdopterin cofactor biosynthetic process"/>
    <property type="evidence" value="ECO:0007669"/>
    <property type="project" value="UniProtKB-UniRule"/>
</dbReference>
<reference evidence="17" key="1">
    <citation type="submission" date="2016-10" db="EMBL/GenBank/DDBJ databases">
        <authorList>
            <person name="Varghese N."/>
            <person name="Submissions S."/>
        </authorList>
    </citation>
    <scope>NUCLEOTIDE SEQUENCE [LARGE SCALE GENOMIC DNA]</scope>
    <source>
        <strain evidence="17">DSM 23256</strain>
    </source>
</reference>
<dbReference type="Gene3D" id="3.40.980.10">
    <property type="entry name" value="MoaB/Mog-like domain"/>
    <property type="match status" value="1"/>
</dbReference>
<keyword evidence="8 14" id="KW-0500">Molybdenum</keyword>
<dbReference type="InterPro" id="IPR036688">
    <property type="entry name" value="MoeA_C_domain_IV_sf"/>
</dbReference>
<dbReference type="Proteomes" id="UP000243333">
    <property type="component" value="Unassembled WGS sequence"/>
</dbReference>
<dbReference type="EMBL" id="FNBU01000016">
    <property type="protein sequence ID" value="SDF59119.1"/>
    <property type="molecule type" value="Genomic_DNA"/>
</dbReference>
<evidence type="ECO:0000256" key="14">
    <source>
        <dbReference type="RuleBase" id="RU365090"/>
    </source>
</evidence>
<evidence type="ECO:0000256" key="8">
    <source>
        <dbReference type="ARBA" id="ARBA00022505"/>
    </source>
</evidence>
<keyword evidence="12 14" id="KW-0501">Molybdenum cofactor biosynthesis</keyword>
<dbReference type="SUPFAM" id="SSF63882">
    <property type="entry name" value="MoeA N-terminal region -like"/>
    <property type="match status" value="1"/>
</dbReference>
<comment type="function">
    <text evidence="3">May be involved in the biosynthesis of molybdopterin.</text>
</comment>
<dbReference type="PANTHER" id="PTHR10192">
    <property type="entry name" value="MOLYBDOPTERIN BIOSYNTHESIS PROTEIN"/>
    <property type="match status" value="1"/>
</dbReference>
<dbReference type="SUPFAM" id="SSF63867">
    <property type="entry name" value="MoeA C-terminal domain-like"/>
    <property type="match status" value="1"/>
</dbReference>
<sequence>MDFFNCQTLAEARRLVLAHAASADIGSETVGLAAAAGRIAAADCLCREELPSFPRSTVDGYAVRSADTFAAGEGIPALLTVIGEVAMGQTTALVLGPGQAAAVPTGGMLPSNADAVVMLEHTERVDDRTLLVTKPVAPGDNSIARGEDATTGTVLVRQGQKIAPLDIGVLAACGFAEVSVYRRLKVGVLSTGDEIVDVSALPQPGQVRDINSYTLAALLEASGYTAIRYGIIGDNYASLRQKLAEAAAACDAVMVSGGSSVGARDYTVKAIEALGGPGVLLHGIAVKPGKPTIFGMVGAVPVFGLPGHPVSALIIYHQLVRPALAVMAGEKVQRVFRVPAKISRNVASAPGRDEIIRVRLLPKDGEYWAEPVFGKSGLICTMTEADGLVVIAPEKSGLYAGEQVEVEMLRC</sequence>
<keyword evidence="17" id="KW-1185">Reference proteome</keyword>
<dbReference type="UniPathway" id="UPA00344"/>
<comment type="function">
    <text evidence="2 14">Catalyzes the insertion of molybdate into adenylated molybdopterin with the concomitant release of AMP.</text>
</comment>
<dbReference type="EC" id="2.10.1.1" evidence="6 14"/>
<evidence type="ECO:0000256" key="5">
    <source>
        <dbReference type="ARBA" id="ARBA00010763"/>
    </source>
</evidence>
<evidence type="ECO:0000256" key="2">
    <source>
        <dbReference type="ARBA" id="ARBA00002901"/>
    </source>
</evidence>
<keyword evidence="11 14" id="KW-0460">Magnesium</keyword>
<feature type="domain" description="MoaB/Mog" evidence="15">
    <location>
        <begin position="187"/>
        <end position="326"/>
    </location>
</feature>
<comment type="cofactor">
    <cofactor evidence="1 14">
        <name>Mg(2+)</name>
        <dbReference type="ChEBI" id="CHEBI:18420"/>
    </cofactor>
</comment>
<dbReference type="OrthoDB" id="9804758at2"/>
<evidence type="ECO:0000256" key="10">
    <source>
        <dbReference type="ARBA" id="ARBA00022723"/>
    </source>
</evidence>
<keyword evidence="9 14" id="KW-0808">Transferase</keyword>
<evidence type="ECO:0000256" key="9">
    <source>
        <dbReference type="ARBA" id="ARBA00022679"/>
    </source>
</evidence>
<comment type="pathway">
    <text evidence="4 14">Cofactor biosynthesis; molybdopterin biosynthesis.</text>
</comment>
<accession>A0A1G7MDD8</accession>
<evidence type="ECO:0000256" key="12">
    <source>
        <dbReference type="ARBA" id="ARBA00023150"/>
    </source>
</evidence>
<evidence type="ECO:0000313" key="17">
    <source>
        <dbReference type="Proteomes" id="UP000243333"/>
    </source>
</evidence>
<evidence type="ECO:0000256" key="13">
    <source>
        <dbReference type="ARBA" id="ARBA00047317"/>
    </source>
</evidence>
<dbReference type="Pfam" id="PF03454">
    <property type="entry name" value="MoeA_C"/>
    <property type="match status" value="1"/>
</dbReference>
<dbReference type="InterPro" id="IPR005111">
    <property type="entry name" value="MoeA_C_domain_IV"/>
</dbReference>
<organism evidence="16 17">
    <name type="scientific">Sporolituus thermophilus DSM 23256</name>
    <dbReference type="NCBI Taxonomy" id="1123285"/>
    <lineage>
        <taxon>Bacteria</taxon>
        <taxon>Bacillati</taxon>
        <taxon>Bacillota</taxon>
        <taxon>Negativicutes</taxon>
        <taxon>Selenomonadales</taxon>
        <taxon>Sporomusaceae</taxon>
        <taxon>Sporolituus</taxon>
    </lineage>
</organism>
<keyword evidence="10 14" id="KW-0479">Metal-binding</keyword>
<dbReference type="Gene3D" id="2.40.340.10">
    <property type="entry name" value="MoeA, C-terminal, domain IV"/>
    <property type="match status" value="1"/>
</dbReference>
<protein>
    <recommendedName>
        <fullName evidence="7 14">Molybdopterin molybdenumtransferase</fullName>
        <ecNumber evidence="6 14">2.10.1.1</ecNumber>
    </recommendedName>
</protein>
<dbReference type="NCBIfam" id="TIGR00177">
    <property type="entry name" value="molyb_syn"/>
    <property type="match status" value="1"/>
</dbReference>
<name>A0A1G7MDD8_9FIRM</name>
<comment type="similarity">
    <text evidence="5 14">Belongs to the MoeA family.</text>
</comment>
<dbReference type="Gene3D" id="2.170.190.11">
    <property type="entry name" value="Molybdopterin biosynthesis moea protein, domain 3"/>
    <property type="match status" value="1"/>
</dbReference>
<dbReference type="InterPro" id="IPR005110">
    <property type="entry name" value="MoeA_linker/N"/>
</dbReference>
<dbReference type="InterPro" id="IPR001453">
    <property type="entry name" value="MoaB/Mog_dom"/>
</dbReference>
<evidence type="ECO:0000256" key="4">
    <source>
        <dbReference type="ARBA" id="ARBA00005046"/>
    </source>
</evidence>
<dbReference type="SUPFAM" id="SSF53218">
    <property type="entry name" value="Molybdenum cofactor biosynthesis proteins"/>
    <property type="match status" value="1"/>
</dbReference>
<dbReference type="RefSeq" id="WP_093690616.1">
    <property type="nucleotide sequence ID" value="NZ_FNBU01000016.1"/>
</dbReference>
<evidence type="ECO:0000256" key="1">
    <source>
        <dbReference type="ARBA" id="ARBA00001946"/>
    </source>
</evidence>
<dbReference type="SMART" id="SM00852">
    <property type="entry name" value="MoCF_biosynth"/>
    <property type="match status" value="1"/>
</dbReference>
<dbReference type="Gene3D" id="3.90.105.10">
    <property type="entry name" value="Molybdopterin biosynthesis moea protein, domain 2"/>
    <property type="match status" value="1"/>
</dbReference>
<dbReference type="GO" id="GO:0061599">
    <property type="term" value="F:molybdopterin molybdotransferase activity"/>
    <property type="evidence" value="ECO:0007669"/>
    <property type="project" value="UniProtKB-UniRule"/>
</dbReference>
<dbReference type="NCBIfam" id="NF045515">
    <property type="entry name" value="Glp_gephyrin"/>
    <property type="match status" value="1"/>
</dbReference>
<comment type="catalytic activity">
    <reaction evidence="13">
        <text>adenylyl-molybdopterin + molybdate = Mo-molybdopterin + AMP + H(+)</text>
        <dbReference type="Rhea" id="RHEA:35047"/>
        <dbReference type="ChEBI" id="CHEBI:15378"/>
        <dbReference type="ChEBI" id="CHEBI:36264"/>
        <dbReference type="ChEBI" id="CHEBI:62727"/>
        <dbReference type="ChEBI" id="CHEBI:71302"/>
        <dbReference type="ChEBI" id="CHEBI:456215"/>
        <dbReference type="EC" id="2.10.1.1"/>
    </reaction>
</comment>
<dbReference type="Pfam" id="PF00994">
    <property type="entry name" value="MoCF_biosynth"/>
    <property type="match status" value="1"/>
</dbReference>
<evidence type="ECO:0000259" key="15">
    <source>
        <dbReference type="SMART" id="SM00852"/>
    </source>
</evidence>